<feature type="compositionally biased region" description="Low complexity" evidence="1">
    <location>
        <begin position="26"/>
        <end position="35"/>
    </location>
</feature>
<dbReference type="Pfam" id="PF21056">
    <property type="entry name" value="ZSWIM1-3_RNaseH-like"/>
    <property type="match status" value="1"/>
</dbReference>
<sequence>MERSPRVRKRRPVDEGDSDTDASWGVESVESSESSDLSWRVGGSSQSEASAIGCRSSDDHSSGGNHVEISPDLDETQFDSWEAFHSYMEDVKDRNKIIDKATNPTATKNPEDFEDYAKTLICTHGGKYKYRGKEVIHIHMKTIRCIRVVSGAVGCSCLQSGAVGVSRVQSDAVGYLRGTLTNVSLMLCDQINACVRLVAKEPQKFAVCVTKTMVLHNHRMGQRTYKQYASNRLSVGDEVLSTVNVLRKAGAKAKSILKFIVEHSDSSRDVHNLVHALKLREQGTSTRAQRLKTWMMEFCEVPGNIGRIFVDSSSGKRIATCITVQTKHMVELFDRFPEVLLIDATHGTNACKYKVFSFMAHDIFGKGQYVQHAIMQNESSETLFSAIEEFKKNNSSWSKLRCVIIDKDFIEIGVLKSAFPNVRVLLCQFHVVNDEFAGVREE</sequence>
<dbReference type="Proteomes" id="UP001165121">
    <property type="component" value="Unassembled WGS sequence"/>
</dbReference>
<dbReference type="PANTHER" id="PTHR31569">
    <property type="entry name" value="SWIM-TYPE DOMAIN-CONTAINING PROTEIN"/>
    <property type="match status" value="1"/>
</dbReference>
<dbReference type="AlphaFoldDB" id="A0A9W6Y656"/>
<comment type="caution">
    <text evidence="3">The sequence shown here is derived from an EMBL/GenBank/DDBJ whole genome shotgun (WGS) entry which is preliminary data.</text>
</comment>
<evidence type="ECO:0000259" key="2">
    <source>
        <dbReference type="Pfam" id="PF21056"/>
    </source>
</evidence>
<feature type="compositionally biased region" description="Basic residues" evidence="1">
    <location>
        <begin position="1"/>
        <end position="11"/>
    </location>
</feature>
<dbReference type="InterPro" id="IPR052579">
    <property type="entry name" value="Zinc_finger_SWIM"/>
</dbReference>
<name>A0A9W6Y656_9STRA</name>
<evidence type="ECO:0000256" key="1">
    <source>
        <dbReference type="SAM" id="MobiDB-lite"/>
    </source>
</evidence>
<feature type="region of interest" description="Disordered" evidence="1">
    <location>
        <begin position="1"/>
        <end position="72"/>
    </location>
</feature>
<proteinExistence type="predicted"/>
<gene>
    <name evidence="3" type="ORF">Pfra01_002430600</name>
</gene>
<evidence type="ECO:0000313" key="3">
    <source>
        <dbReference type="EMBL" id="GMF57042.1"/>
    </source>
</evidence>
<dbReference type="InterPro" id="IPR048324">
    <property type="entry name" value="ZSWIM1-3_RNaseH-like"/>
</dbReference>
<keyword evidence="4" id="KW-1185">Reference proteome</keyword>
<dbReference type="OrthoDB" id="95705at2759"/>
<dbReference type="EMBL" id="BSXT01004178">
    <property type="protein sequence ID" value="GMF57042.1"/>
    <property type="molecule type" value="Genomic_DNA"/>
</dbReference>
<dbReference type="PANTHER" id="PTHR31569:SF4">
    <property type="entry name" value="SWIM-TYPE DOMAIN-CONTAINING PROTEIN"/>
    <property type="match status" value="1"/>
</dbReference>
<organism evidence="3 4">
    <name type="scientific">Phytophthora fragariaefolia</name>
    <dbReference type="NCBI Taxonomy" id="1490495"/>
    <lineage>
        <taxon>Eukaryota</taxon>
        <taxon>Sar</taxon>
        <taxon>Stramenopiles</taxon>
        <taxon>Oomycota</taxon>
        <taxon>Peronosporomycetes</taxon>
        <taxon>Peronosporales</taxon>
        <taxon>Peronosporaceae</taxon>
        <taxon>Phytophthora</taxon>
    </lineage>
</organism>
<accession>A0A9W6Y656</accession>
<evidence type="ECO:0000313" key="4">
    <source>
        <dbReference type="Proteomes" id="UP001165121"/>
    </source>
</evidence>
<protein>
    <submittedName>
        <fullName evidence="3">Unnamed protein product</fullName>
    </submittedName>
</protein>
<feature type="domain" description="ZSWIM1/3 RNaseH-like" evidence="2">
    <location>
        <begin position="297"/>
        <end position="425"/>
    </location>
</feature>
<reference evidence="3" key="1">
    <citation type="submission" date="2023-04" db="EMBL/GenBank/DDBJ databases">
        <title>Phytophthora fragariaefolia NBRC 109709.</title>
        <authorList>
            <person name="Ichikawa N."/>
            <person name="Sato H."/>
            <person name="Tonouchi N."/>
        </authorList>
    </citation>
    <scope>NUCLEOTIDE SEQUENCE</scope>
    <source>
        <strain evidence="3">NBRC 109709</strain>
    </source>
</reference>